<gene>
    <name evidence="20" type="primary">GLB1</name>
</gene>
<dbReference type="GO" id="GO:0016020">
    <property type="term" value="C:membrane"/>
    <property type="evidence" value="ECO:0007669"/>
    <property type="project" value="GOC"/>
</dbReference>
<dbReference type="FunCoup" id="G1SPR5">
    <property type="interactions" value="665"/>
</dbReference>
<dbReference type="PANTHER" id="PTHR23421">
    <property type="entry name" value="BETA-GALACTOSIDASE RELATED"/>
    <property type="match status" value="1"/>
</dbReference>
<evidence type="ECO:0000256" key="11">
    <source>
        <dbReference type="ARBA" id="ARBA00023180"/>
    </source>
</evidence>
<feature type="domain" description="Beta-galactosidase 1-like first all-beta" evidence="19">
    <location>
        <begin position="527"/>
        <end position="639"/>
    </location>
</feature>
<dbReference type="SUPFAM" id="SSF51445">
    <property type="entry name" value="(Trans)glycosidases"/>
    <property type="match status" value="1"/>
</dbReference>
<dbReference type="Pfam" id="PF01301">
    <property type="entry name" value="Glyco_hydro_35"/>
    <property type="match status" value="1"/>
</dbReference>
<dbReference type="EMBL" id="AAGW02047696">
    <property type="status" value="NOT_ANNOTATED_CDS"/>
    <property type="molecule type" value="Genomic_DNA"/>
</dbReference>
<dbReference type="GO" id="GO:0005975">
    <property type="term" value="P:carbohydrate metabolic process"/>
    <property type="evidence" value="ECO:0007669"/>
    <property type="project" value="Ensembl"/>
</dbReference>
<dbReference type="InterPro" id="IPR001944">
    <property type="entry name" value="Glycoside_Hdrlase_35"/>
</dbReference>
<evidence type="ECO:0000256" key="7">
    <source>
        <dbReference type="ARBA" id="ARBA00022729"/>
    </source>
</evidence>
<dbReference type="InterPro" id="IPR048912">
    <property type="entry name" value="BetaGal1-like_ABD1"/>
</dbReference>
<dbReference type="GO" id="GO:0005764">
    <property type="term" value="C:lysosome"/>
    <property type="evidence" value="ECO:0007669"/>
    <property type="project" value="UniProtKB-SubCell"/>
</dbReference>
<keyword evidence="10" id="KW-1015">Disulfide bond</keyword>
<evidence type="ECO:0000256" key="5">
    <source>
        <dbReference type="ARBA" id="ARBA00012756"/>
    </source>
</evidence>
<dbReference type="Bgee" id="ENSOCUG00000005824">
    <property type="expression patterns" value="Expressed in uterus and 18 other cell types or tissues"/>
</dbReference>
<dbReference type="FunFam" id="3.20.20.80:FF:000017">
    <property type="entry name" value="Beta-galactosidase"/>
    <property type="match status" value="1"/>
</dbReference>
<sequence length="843" mass="92468">MLRARAEAGGAGLRGDFRKGWERGGSREGEGWCPRSERGVPWAGGVASRARGGAGRTCLEVGELQELVGFAALEVGQHLAAGLRLAEGRQALLAALEAVRAPQQAPEEPQLGVARQPRGGLARRRPAAVAVAEGLAVAQQAVQPQADLQSASRRTFEIDYSRDRFLKDGQPFRYISGSIHYFRVPSFYWKDRLLKMKMAGLNAIQTYVPWNFHELRPGQYQFSGDHDVEQFLRLAHELGLLVILRPGPYICAEWDMGGLPAWLLEKESIVLRSSDPDYLAAVDKWLGVLLPKMKPLLYQNGGPIITVQVENEYGSYFSCDYDYLRFLQKRFHYYLGDSVLLFTTDGAHKKFLQCGALQGLYATVDFGVGNNITDAFQIQRNSEPRGPLVNSEFYTGWLDHWGEQHSTVQSEAVASALYDILAHGANVNMYMFIGGTNFAYWNGANTPYAPQPTSYDYDAPLSEAGDLTEKYFAVRKVIGKFVALPEGPIPPSTPKFAYGTVPLKKLRTVEAALDVLCPSGPISSVYPLTFTQVKQYFGFVLYRTTLPRDCSNPTPLSSPRNGVHDRAYVAVDGIPQGVLERNRVLTVSIQGKAGARLDLLVENMGRVNYGTAINDFKGLISNLTLGSYILTNWTIFPLDTERAVSSLQGDWGGCQKDARACSPGNYTLPAFYTGNFSIPSGVPSLPQDTFITFPGWTKERALRHSGFTGRGGGTEDSEENQKAKPPSSPRRSWHGYFPRHTGLPAQVWGSEQTELLRSQGQVVGGSKILCAPSWCKGKGSPSRIPRSQAWRGRGSRLLPRQPGPCEAQGSTGRKAPFSQPRGSMEGPEQAVAAKAPESRSAAS</sequence>
<dbReference type="EMBL" id="AAGW02047698">
    <property type="status" value="NOT_ANNOTATED_CDS"/>
    <property type="molecule type" value="Genomic_DNA"/>
</dbReference>
<keyword evidence="12" id="KW-0458">Lysosome</keyword>
<dbReference type="EMBL" id="AAGW02047693">
    <property type="status" value="NOT_ANNOTATED_CDS"/>
    <property type="molecule type" value="Genomic_DNA"/>
</dbReference>
<dbReference type="SUPFAM" id="SSF49785">
    <property type="entry name" value="Galactose-binding domain-like"/>
    <property type="match status" value="1"/>
</dbReference>
<dbReference type="PROSITE" id="PS01182">
    <property type="entry name" value="GLYCOSYL_HYDROL_F35"/>
    <property type="match status" value="1"/>
</dbReference>
<dbReference type="Ensembl" id="ENSOCUT00000005826.3">
    <property type="protein sequence ID" value="ENSOCUP00000005050.3"/>
    <property type="gene ID" value="ENSOCUG00000005824.3"/>
</dbReference>
<dbReference type="InterPro" id="IPR008979">
    <property type="entry name" value="Galactose-bd-like_sf"/>
</dbReference>
<evidence type="ECO:0000256" key="15">
    <source>
        <dbReference type="RuleBase" id="RU000675"/>
    </source>
</evidence>
<evidence type="ECO:0000313" key="20">
    <source>
        <dbReference type="Ensembl" id="ENSOCUP00000005050.3"/>
    </source>
</evidence>
<comment type="subcellular location">
    <subcellularLocation>
        <location evidence="3">Lysosome</location>
    </subcellularLocation>
</comment>
<dbReference type="Proteomes" id="UP000001811">
    <property type="component" value="Chromosome 14"/>
</dbReference>
<evidence type="ECO:0000313" key="21">
    <source>
        <dbReference type="Proteomes" id="UP000001811"/>
    </source>
</evidence>
<dbReference type="GO" id="GO:0006689">
    <property type="term" value="P:ganglioside catabolic process"/>
    <property type="evidence" value="ECO:0007669"/>
    <property type="project" value="Ensembl"/>
</dbReference>
<feature type="domain" description="Glycoside hydrolase 35 catalytic" evidence="18">
    <location>
        <begin position="165"/>
        <end position="480"/>
    </location>
</feature>
<dbReference type="AlphaFoldDB" id="G1SPR5"/>
<evidence type="ECO:0000256" key="16">
    <source>
        <dbReference type="RuleBase" id="RU003679"/>
    </source>
</evidence>
<proteinExistence type="inferred from homology"/>
<dbReference type="GO" id="GO:0005615">
    <property type="term" value="C:extracellular space"/>
    <property type="evidence" value="ECO:0007669"/>
    <property type="project" value="Ensembl"/>
</dbReference>
<dbReference type="HOGENOM" id="CLU_007853_7_2_1"/>
<dbReference type="Gene3D" id="2.60.120.260">
    <property type="entry name" value="Galactose-binding domain-like"/>
    <property type="match status" value="2"/>
</dbReference>
<dbReference type="Pfam" id="PF21317">
    <property type="entry name" value="BetaGal_ABD_1"/>
    <property type="match status" value="1"/>
</dbReference>
<dbReference type="InParanoid" id="G1SPR5"/>
<evidence type="ECO:0000256" key="10">
    <source>
        <dbReference type="ARBA" id="ARBA00023157"/>
    </source>
</evidence>
<organism evidence="20 21">
    <name type="scientific">Oryctolagus cuniculus</name>
    <name type="common">Rabbit</name>
    <dbReference type="NCBI Taxonomy" id="9986"/>
    <lineage>
        <taxon>Eukaryota</taxon>
        <taxon>Metazoa</taxon>
        <taxon>Chordata</taxon>
        <taxon>Craniata</taxon>
        <taxon>Vertebrata</taxon>
        <taxon>Euteleostomi</taxon>
        <taxon>Mammalia</taxon>
        <taxon>Eutheria</taxon>
        <taxon>Euarchontoglires</taxon>
        <taxon>Glires</taxon>
        <taxon>Lagomorpha</taxon>
        <taxon>Leporidae</taxon>
        <taxon>Oryctolagus</taxon>
    </lineage>
</organism>
<protein>
    <recommendedName>
        <fullName evidence="6 15">Beta-galactosidase</fullName>
        <ecNumber evidence="5 15">3.2.1.23</ecNumber>
    </recommendedName>
</protein>
<dbReference type="InterPro" id="IPR017853">
    <property type="entry name" value="GH"/>
</dbReference>
<evidence type="ECO:0000256" key="4">
    <source>
        <dbReference type="ARBA" id="ARBA00009809"/>
    </source>
</evidence>
<comment type="similarity">
    <text evidence="4 16">Belongs to the glycosyl hydrolase 35 family.</text>
</comment>
<evidence type="ECO:0000256" key="1">
    <source>
        <dbReference type="ARBA" id="ARBA00001412"/>
    </source>
</evidence>
<evidence type="ECO:0000256" key="6">
    <source>
        <dbReference type="ARBA" id="ARBA00013303"/>
    </source>
</evidence>
<evidence type="ECO:0000259" key="19">
    <source>
        <dbReference type="Pfam" id="PF21317"/>
    </source>
</evidence>
<dbReference type="GeneTree" id="ENSGT00950000182942"/>
<dbReference type="GO" id="GO:0005794">
    <property type="term" value="C:Golgi apparatus"/>
    <property type="evidence" value="ECO:0007669"/>
    <property type="project" value="Ensembl"/>
</dbReference>
<keyword evidence="8 15" id="KW-0378">Hydrolase</keyword>
<reference evidence="20 21" key="1">
    <citation type="journal article" date="2011" name="Nature">
        <title>A high-resolution map of human evolutionary constraint using 29 mammals.</title>
        <authorList>
            <person name="Lindblad-Toh K."/>
            <person name="Garber M."/>
            <person name="Zuk O."/>
            <person name="Lin M.F."/>
            <person name="Parker B.J."/>
            <person name="Washietl S."/>
            <person name="Kheradpour P."/>
            <person name="Ernst J."/>
            <person name="Jordan G."/>
            <person name="Mauceli E."/>
            <person name="Ward L.D."/>
            <person name="Lowe C.B."/>
            <person name="Holloway A.K."/>
            <person name="Clamp M."/>
            <person name="Gnerre S."/>
            <person name="Alfoldi J."/>
            <person name="Beal K."/>
            <person name="Chang J."/>
            <person name="Clawson H."/>
            <person name="Cuff J."/>
            <person name="Di Palma F."/>
            <person name="Fitzgerald S."/>
            <person name="Flicek P."/>
            <person name="Guttman M."/>
            <person name="Hubisz M.J."/>
            <person name="Jaffe D.B."/>
            <person name="Jungreis I."/>
            <person name="Kent W.J."/>
            <person name="Kostka D."/>
            <person name="Lara M."/>
            <person name="Martins A.L."/>
            <person name="Massingham T."/>
            <person name="Moltke I."/>
            <person name="Raney B.J."/>
            <person name="Rasmussen M.D."/>
            <person name="Robinson J."/>
            <person name="Stark A."/>
            <person name="Vilella A.J."/>
            <person name="Wen J."/>
            <person name="Xie X."/>
            <person name="Zody M.C."/>
            <person name="Baldwin J."/>
            <person name="Bloom T."/>
            <person name="Chin C.W."/>
            <person name="Heiman D."/>
            <person name="Nicol R."/>
            <person name="Nusbaum C."/>
            <person name="Young S."/>
            <person name="Wilkinson J."/>
            <person name="Worley K.C."/>
            <person name="Kovar C.L."/>
            <person name="Muzny D.M."/>
            <person name="Gibbs R.A."/>
            <person name="Cree A."/>
            <person name="Dihn H.H."/>
            <person name="Fowler G."/>
            <person name="Jhangiani S."/>
            <person name="Joshi V."/>
            <person name="Lee S."/>
            <person name="Lewis L.R."/>
            <person name="Nazareth L.V."/>
            <person name="Okwuonu G."/>
            <person name="Santibanez J."/>
            <person name="Warren W.C."/>
            <person name="Mardis E.R."/>
            <person name="Weinstock G.M."/>
            <person name="Wilson R.K."/>
            <person name="Delehaunty K."/>
            <person name="Dooling D."/>
            <person name="Fronik C."/>
            <person name="Fulton L."/>
            <person name="Fulton B."/>
            <person name="Graves T."/>
            <person name="Minx P."/>
            <person name="Sodergren E."/>
            <person name="Birney E."/>
            <person name="Margulies E.H."/>
            <person name="Herrero J."/>
            <person name="Green E.D."/>
            <person name="Haussler D."/>
            <person name="Siepel A."/>
            <person name="Goldman N."/>
            <person name="Pollard K.S."/>
            <person name="Pedersen J.S."/>
            <person name="Lander E.S."/>
            <person name="Kellis M."/>
        </authorList>
    </citation>
    <scope>NUCLEOTIDE SEQUENCE [LARGE SCALE GENOMIC DNA]</scope>
    <source>
        <strain evidence="20 21">Thorbecke inbred</strain>
    </source>
</reference>
<dbReference type="EMBL" id="AAGW02047697">
    <property type="status" value="NOT_ANNOTATED_CDS"/>
    <property type="molecule type" value="Genomic_DNA"/>
</dbReference>
<dbReference type="STRING" id="9986.ENSOCUP00000005050"/>
<evidence type="ECO:0000256" key="13">
    <source>
        <dbReference type="ARBA" id="ARBA00023295"/>
    </source>
</evidence>
<dbReference type="EMBL" id="AAGW02047694">
    <property type="status" value="NOT_ANNOTATED_CDS"/>
    <property type="molecule type" value="Genomic_DNA"/>
</dbReference>
<evidence type="ECO:0000256" key="14">
    <source>
        <dbReference type="ARBA" id="ARBA00046753"/>
    </source>
</evidence>
<dbReference type="SMR" id="G1SPR5"/>
<feature type="region of interest" description="Disordered" evidence="17">
    <location>
        <begin position="704"/>
        <end position="738"/>
    </location>
</feature>
<evidence type="ECO:0000259" key="18">
    <source>
        <dbReference type="Pfam" id="PF01301"/>
    </source>
</evidence>
<keyword evidence="11" id="KW-0325">Glycoprotein</keyword>
<dbReference type="InterPro" id="IPR031330">
    <property type="entry name" value="Gly_Hdrlase_35_cat"/>
</dbReference>
<dbReference type="FunFam" id="2.60.120.260:FF:000021">
    <property type="entry name" value="Beta-galactosidase"/>
    <property type="match status" value="1"/>
</dbReference>
<evidence type="ECO:0000256" key="8">
    <source>
        <dbReference type="ARBA" id="ARBA00022801"/>
    </source>
</evidence>
<dbReference type="EC" id="3.2.1.23" evidence="5 15"/>
<evidence type="ECO:0000256" key="12">
    <source>
        <dbReference type="ARBA" id="ARBA00023228"/>
    </source>
</evidence>
<comment type="function">
    <text evidence="2">Cleaves beta-linked terminal galactosyl residues from gangliosides, glycoproteins, and glycosaminoglycans.</text>
</comment>
<comment type="subunit">
    <text evidence="14">Homodimer. May form higher multimers.</text>
</comment>
<dbReference type="eggNOG" id="KOG0496">
    <property type="taxonomic scope" value="Eukaryota"/>
</dbReference>
<reference evidence="20" key="3">
    <citation type="submission" date="2025-09" db="UniProtKB">
        <authorList>
            <consortium name="Ensembl"/>
        </authorList>
    </citation>
    <scope>IDENTIFICATION</scope>
    <source>
        <strain evidence="20">Thorbecke</strain>
    </source>
</reference>
<keyword evidence="7" id="KW-0732">Signal</keyword>
<keyword evidence="9" id="KW-0865">Zymogen</keyword>
<dbReference type="EMBL" id="AAGW02047695">
    <property type="status" value="NOT_ANNOTATED_CDS"/>
    <property type="molecule type" value="Genomic_DNA"/>
</dbReference>
<feature type="region of interest" description="Disordered" evidence="17">
    <location>
        <begin position="774"/>
        <end position="843"/>
    </location>
</feature>
<keyword evidence="13 15" id="KW-0326">Glycosidase</keyword>
<dbReference type="Gene3D" id="3.20.20.80">
    <property type="entry name" value="Glycosidases"/>
    <property type="match status" value="1"/>
</dbReference>
<dbReference type="InterPro" id="IPR019801">
    <property type="entry name" value="Glyco_hydro_35_CS"/>
</dbReference>
<keyword evidence="21" id="KW-1185">Reference proteome</keyword>
<dbReference type="GO" id="GO:0042340">
    <property type="term" value="P:keratan sulfate proteoglycan catabolic process"/>
    <property type="evidence" value="ECO:0007669"/>
    <property type="project" value="Ensembl"/>
</dbReference>
<evidence type="ECO:0000256" key="17">
    <source>
        <dbReference type="SAM" id="MobiDB-lite"/>
    </source>
</evidence>
<evidence type="ECO:0000256" key="3">
    <source>
        <dbReference type="ARBA" id="ARBA00004371"/>
    </source>
</evidence>
<reference evidence="20" key="2">
    <citation type="submission" date="2025-08" db="UniProtKB">
        <authorList>
            <consortium name="Ensembl"/>
        </authorList>
    </citation>
    <scope>IDENTIFICATION</scope>
    <source>
        <strain evidence="20">Thorbecke</strain>
    </source>
</reference>
<dbReference type="PRINTS" id="PR00742">
    <property type="entry name" value="GLHYDRLASE35"/>
</dbReference>
<evidence type="ECO:0000256" key="9">
    <source>
        <dbReference type="ARBA" id="ARBA00023145"/>
    </source>
</evidence>
<evidence type="ECO:0000256" key="2">
    <source>
        <dbReference type="ARBA" id="ARBA00002691"/>
    </source>
</evidence>
<comment type="catalytic activity">
    <reaction evidence="1 15">
        <text>Hydrolysis of terminal non-reducing beta-D-galactose residues in beta-D-galactosides.</text>
        <dbReference type="EC" id="3.2.1.23"/>
    </reaction>
</comment>
<dbReference type="PaxDb" id="9986-ENSOCUP00000005050"/>
<dbReference type="GO" id="GO:0004565">
    <property type="term" value="F:beta-galactosidase activity"/>
    <property type="evidence" value="ECO:0007669"/>
    <property type="project" value="UniProtKB-EC"/>
</dbReference>
<dbReference type="FunFam" id="2.60.120.260:FF:000115">
    <property type="entry name" value="Beta-galactosidase"/>
    <property type="match status" value="1"/>
</dbReference>
<dbReference type="GO" id="GO:0042803">
    <property type="term" value="F:protein homodimerization activity"/>
    <property type="evidence" value="ECO:0007669"/>
    <property type="project" value="Ensembl"/>
</dbReference>
<accession>G1SPR5</accession>
<name>G1SPR5_RABIT</name>